<name>A0AA39NXA2_9AGAR</name>
<comment type="caution">
    <text evidence="1">The sequence shown here is derived from an EMBL/GenBank/DDBJ whole genome shotgun (WGS) entry which is preliminary data.</text>
</comment>
<dbReference type="Proteomes" id="UP001175227">
    <property type="component" value="Unassembled WGS sequence"/>
</dbReference>
<reference evidence="1" key="1">
    <citation type="submission" date="2023-06" db="EMBL/GenBank/DDBJ databases">
        <authorList>
            <consortium name="Lawrence Berkeley National Laboratory"/>
            <person name="Ahrendt S."/>
            <person name="Sahu N."/>
            <person name="Indic B."/>
            <person name="Wong-Bajracharya J."/>
            <person name="Merenyi Z."/>
            <person name="Ke H.-M."/>
            <person name="Monk M."/>
            <person name="Kocsube S."/>
            <person name="Drula E."/>
            <person name="Lipzen A."/>
            <person name="Balint B."/>
            <person name="Henrissat B."/>
            <person name="Andreopoulos B."/>
            <person name="Martin F.M."/>
            <person name="Harder C.B."/>
            <person name="Rigling D."/>
            <person name="Ford K.L."/>
            <person name="Foster G.D."/>
            <person name="Pangilinan J."/>
            <person name="Papanicolaou A."/>
            <person name="Barry K."/>
            <person name="LaButti K."/>
            <person name="Viragh M."/>
            <person name="Koriabine M."/>
            <person name="Yan M."/>
            <person name="Riley R."/>
            <person name="Champramary S."/>
            <person name="Plett K.L."/>
            <person name="Tsai I.J."/>
            <person name="Slot J."/>
            <person name="Sipos G."/>
            <person name="Plett J."/>
            <person name="Nagy L.G."/>
            <person name="Grigoriev I.V."/>
        </authorList>
    </citation>
    <scope>NUCLEOTIDE SEQUENCE</scope>
    <source>
        <strain evidence="1">ICMP 16352</strain>
    </source>
</reference>
<keyword evidence="2" id="KW-1185">Reference proteome</keyword>
<sequence length="83" mass="9376">MTLLITNGLCIVERGSNAVHTKSSFMLIQLWAIGYTAVLSDLKDKDPLLEFVMPSTFKLSKSSMLPDPLTVHEIHKYPEFLPR</sequence>
<proteinExistence type="predicted"/>
<evidence type="ECO:0000313" key="2">
    <source>
        <dbReference type="Proteomes" id="UP001175227"/>
    </source>
</evidence>
<accession>A0AA39NXA2</accession>
<dbReference type="AlphaFoldDB" id="A0AA39NXA2"/>
<organism evidence="1 2">
    <name type="scientific">Armillaria novae-zelandiae</name>
    <dbReference type="NCBI Taxonomy" id="153914"/>
    <lineage>
        <taxon>Eukaryota</taxon>
        <taxon>Fungi</taxon>
        <taxon>Dikarya</taxon>
        <taxon>Basidiomycota</taxon>
        <taxon>Agaricomycotina</taxon>
        <taxon>Agaricomycetes</taxon>
        <taxon>Agaricomycetidae</taxon>
        <taxon>Agaricales</taxon>
        <taxon>Marasmiineae</taxon>
        <taxon>Physalacriaceae</taxon>
        <taxon>Armillaria</taxon>
    </lineage>
</organism>
<dbReference type="EMBL" id="JAUEPR010000032">
    <property type="protein sequence ID" value="KAK0473557.1"/>
    <property type="molecule type" value="Genomic_DNA"/>
</dbReference>
<gene>
    <name evidence="1" type="ORF">IW261DRAFT_1569624</name>
</gene>
<evidence type="ECO:0000313" key="1">
    <source>
        <dbReference type="EMBL" id="KAK0473557.1"/>
    </source>
</evidence>
<protein>
    <submittedName>
        <fullName evidence="1">Uncharacterized protein</fullName>
    </submittedName>
</protein>
<dbReference type="SUPFAM" id="SSF51395">
    <property type="entry name" value="FMN-linked oxidoreductases"/>
    <property type="match status" value="1"/>
</dbReference>